<accession>A0A4Y2GQD4</accession>
<sequence>VGTNPRIRITAGLGSVDQIAKNESDPS</sequence>
<keyword evidence="2" id="KW-1185">Reference proteome</keyword>
<reference evidence="1 2" key="1">
    <citation type="journal article" date="2019" name="Sci. Rep.">
        <title>Orb-weaving spider Araneus ventricosus genome elucidates the spidroin gene catalogue.</title>
        <authorList>
            <person name="Kono N."/>
            <person name="Nakamura H."/>
            <person name="Ohtoshi R."/>
            <person name="Moran D.A.P."/>
            <person name="Shinohara A."/>
            <person name="Yoshida Y."/>
            <person name="Fujiwara M."/>
            <person name="Mori M."/>
            <person name="Tomita M."/>
            <person name="Arakawa K."/>
        </authorList>
    </citation>
    <scope>NUCLEOTIDE SEQUENCE [LARGE SCALE GENOMIC DNA]</scope>
</reference>
<dbReference type="EMBL" id="BGPR01100428">
    <property type="protein sequence ID" value="GBM56162.1"/>
    <property type="molecule type" value="Genomic_DNA"/>
</dbReference>
<name>A0A4Y2GQD4_ARAVE</name>
<evidence type="ECO:0000313" key="1">
    <source>
        <dbReference type="EMBL" id="GBM56162.1"/>
    </source>
</evidence>
<organism evidence="1 2">
    <name type="scientific">Araneus ventricosus</name>
    <name type="common">Orbweaver spider</name>
    <name type="synonym">Epeira ventricosa</name>
    <dbReference type="NCBI Taxonomy" id="182803"/>
    <lineage>
        <taxon>Eukaryota</taxon>
        <taxon>Metazoa</taxon>
        <taxon>Ecdysozoa</taxon>
        <taxon>Arthropoda</taxon>
        <taxon>Chelicerata</taxon>
        <taxon>Arachnida</taxon>
        <taxon>Araneae</taxon>
        <taxon>Araneomorphae</taxon>
        <taxon>Entelegynae</taxon>
        <taxon>Araneoidea</taxon>
        <taxon>Araneidae</taxon>
        <taxon>Araneus</taxon>
    </lineage>
</organism>
<protein>
    <submittedName>
        <fullName evidence="1">Uncharacterized protein</fullName>
    </submittedName>
</protein>
<feature type="non-terminal residue" evidence="1">
    <location>
        <position position="1"/>
    </location>
</feature>
<proteinExistence type="predicted"/>
<comment type="caution">
    <text evidence="1">The sequence shown here is derived from an EMBL/GenBank/DDBJ whole genome shotgun (WGS) entry which is preliminary data.</text>
</comment>
<evidence type="ECO:0000313" key="2">
    <source>
        <dbReference type="Proteomes" id="UP000499080"/>
    </source>
</evidence>
<gene>
    <name evidence="1" type="ORF">AVEN_183185_1</name>
</gene>
<dbReference type="AlphaFoldDB" id="A0A4Y2GQD4"/>
<dbReference type="Proteomes" id="UP000499080">
    <property type="component" value="Unassembled WGS sequence"/>
</dbReference>